<reference evidence="15 18" key="2">
    <citation type="submission" date="2016-10" db="EMBL/GenBank/DDBJ databases">
        <title>Hydorgenophaga sp. LPB0072 isolated from gastropod.</title>
        <authorList>
            <person name="Kim E."/>
            <person name="Yi H."/>
        </authorList>
    </citation>
    <scope>NUCLEOTIDE SEQUENCE [LARGE SCALE GENOMIC DNA]</scope>
    <source>
        <strain evidence="15 18">LPB0072</strain>
    </source>
</reference>
<organism evidence="15 18">
    <name type="scientific">Hydrogenophaga crassostreae</name>
    <dbReference type="NCBI Taxonomy" id="1763535"/>
    <lineage>
        <taxon>Bacteria</taxon>
        <taxon>Pseudomonadati</taxon>
        <taxon>Pseudomonadota</taxon>
        <taxon>Betaproteobacteria</taxon>
        <taxon>Burkholderiales</taxon>
        <taxon>Comamonadaceae</taxon>
        <taxon>Hydrogenophaga</taxon>
    </lineage>
</organism>
<keyword evidence="9" id="KW-0299">Galactose metabolism</keyword>
<keyword evidence="10" id="KW-0119">Carbohydrate metabolism</keyword>
<keyword evidence="5" id="KW-0547">Nucleotide-binding</keyword>
<evidence type="ECO:0000259" key="14">
    <source>
        <dbReference type="Pfam" id="PF10509"/>
    </source>
</evidence>
<evidence type="ECO:0000259" key="13">
    <source>
        <dbReference type="Pfam" id="PF08544"/>
    </source>
</evidence>
<keyword evidence="6 15" id="KW-0418">Kinase</keyword>
<protein>
    <recommendedName>
        <fullName evidence="11">Galactokinase</fullName>
        <ecNumber evidence="11">2.7.1.6</ecNumber>
    </recommendedName>
</protein>
<evidence type="ECO:0000256" key="5">
    <source>
        <dbReference type="ARBA" id="ARBA00022741"/>
    </source>
</evidence>
<dbReference type="PANTHER" id="PTHR10457:SF7">
    <property type="entry name" value="GALACTOKINASE-RELATED"/>
    <property type="match status" value="1"/>
</dbReference>
<evidence type="ECO:0000256" key="3">
    <source>
        <dbReference type="ARBA" id="ARBA00022679"/>
    </source>
</evidence>
<dbReference type="PROSITE" id="PS00106">
    <property type="entry name" value="GALACTOKINASE"/>
    <property type="match status" value="1"/>
</dbReference>
<dbReference type="InterPro" id="IPR014721">
    <property type="entry name" value="Ribsml_uS5_D2-typ_fold_subgr"/>
</dbReference>
<evidence type="ECO:0000313" key="16">
    <source>
        <dbReference type="EMBL" id="OAD39849.1"/>
    </source>
</evidence>
<dbReference type="STRING" id="1763535.LPB072_01675"/>
<dbReference type="OrthoDB" id="250531at2"/>
<proteinExistence type="inferred from homology"/>
<dbReference type="Proteomes" id="UP000185657">
    <property type="component" value="Unassembled WGS sequence"/>
</dbReference>
<dbReference type="InterPro" id="IPR006206">
    <property type="entry name" value="Mevalonate/galactokinase"/>
</dbReference>
<dbReference type="GO" id="GO:0005829">
    <property type="term" value="C:cytosol"/>
    <property type="evidence" value="ECO:0007669"/>
    <property type="project" value="TreeGrafter"/>
</dbReference>
<dbReference type="InterPro" id="IPR019539">
    <property type="entry name" value="GalKase_N"/>
</dbReference>
<keyword evidence="7" id="KW-0067">ATP-binding</keyword>
<evidence type="ECO:0000256" key="10">
    <source>
        <dbReference type="ARBA" id="ARBA00023277"/>
    </source>
</evidence>
<dbReference type="InterPro" id="IPR006204">
    <property type="entry name" value="GHMP_kinase_N_dom"/>
</dbReference>
<dbReference type="EC" id="2.7.1.6" evidence="11"/>
<evidence type="ECO:0000256" key="4">
    <source>
        <dbReference type="ARBA" id="ARBA00022723"/>
    </source>
</evidence>
<evidence type="ECO:0000256" key="9">
    <source>
        <dbReference type="ARBA" id="ARBA00023144"/>
    </source>
</evidence>
<evidence type="ECO:0000256" key="1">
    <source>
        <dbReference type="ARBA" id="ARBA00006566"/>
    </source>
</evidence>
<accession>A0A162SS15</accession>
<reference evidence="16 17" key="1">
    <citation type="submission" date="2016-02" db="EMBL/GenBank/DDBJ databases">
        <title>Draft genome sequence of Hydrogenophaga sp. LPB0072.</title>
        <authorList>
            <person name="Shin S.-K."/>
            <person name="Yi H."/>
        </authorList>
    </citation>
    <scope>NUCLEOTIDE SEQUENCE [LARGE SCALE GENOMIC DNA]</scope>
    <source>
        <strain evidence="16 17">LPB0072</strain>
    </source>
</reference>
<name>A0A162SS15_9BURK</name>
<dbReference type="SUPFAM" id="SSF55060">
    <property type="entry name" value="GHMP Kinase, C-terminal domain"/>
    <property type="match status" value="1"/>
</dbReference>
<evidence type="ECO:0000256" key="6">
    <source>
        <dbReference type="ARBA" id="ARBA00022777"/>
    </source>
</evidence>
<dbReference type="InterPro" id="IPR020568">
    <property type="entry name" value="Ribosomal_Su5_D2-typ_SF"/>
</dbReference>
<dbReference type="SUPFAM" id="SSF54211">
    <property type="entry name" value="Ribosomal protein S5 domain 2-like"/>
    <property type="match status" value="1"/>
</dbReference>
<dbReference type="Proteomes" id="UP000185680">
    <property type="component" value="Chromosome"/>
</dbReference>
<dbReference type="PANTHER" id="PTHR10457">
    <property type="entry name" value="MEVALONATE KINASE/GALACTOKINASE"/>
    <property type="match status" value="1"/>
</dbReference>
<dbReference type="Gene3D" id="3.30.230.10">
    <property type="match status" value="1"/>
</dbReference>
<dbReference type="FunFam" id="3.30.230.10:FF:000017">
    <property type="entry name" value="Galactokinase"/>
    <property type="match status" value="1"/>
</dbReference>
<evidence type="ECO:0000256" key="8">
    <source>
        <dbReference type="ARBA" id="ARBA00022842"/>
    </source>
</evidence>
<dbReference type="NCBIfam" id="TIGR00131">
    <property type="entry name" value="gal_kin"/>
    <property type="match status" value="1"/>
</dbReference>
<feature type="domain" description="Galactokinase N-terminal" evidence="14">
    <location>
        <begin position="11"/>
        <end position="58"/>
    </location>
</feature>
<evidence type="ECO:0000256" key="7">
    <source>
        <dbReference type="ARBA" id="ARBA00022840"/>
    </source>
</evidence>
<dbReference type="InterPro" id="IPR036554">
    <property type="entry name" value="GHMP_kinase_C_sf"/>
</dbReference>
<dbReference type="InterPro" id="IPR006203">
    <property type="entry name" value="GHMP_knse_ATP-bd_CS"/>
</dbReference>
<evidence type="ECO:0000256" key="11">
    <source>
        <dbReference type="NCBIfam" id="TIGR00131"/>
    </source>
</evidence>
<dbReference type="EMBL" id="CP017476">
    <property type="protein sequence ID" value="AOW11757.1"/>
    <property type="molecule type" value="Genomic_DNA"/>
</dbReference>
<dbReference type="InterPro" id="IPR013750">
    <property type="entry name" value="GHMP_kinase_C_dom"/>
</dbReference>
<keyword evidence="4" id="KW-0479">Metal-binding</keyword>
<dbReference type="KEGG" id="hyl:LPB072_01675"/>
<evidence type="ECO:0000256" key="2">
    <source>
        <dbReference type="ARBA" id="ARBA00022490"/>
    </source>
</evidence>
<keyword evidence="2" id="KW-0963">Cytoplasm</keyword>
<dbReference type="GO" id="GO:0046872">
    <property type="term" value="F:metal ion binding"/>
    <property type="evidence" value="ECO:0007669"/>
    <property type="project" value="UniProtKB-KW"/>
</dbReference>
<evidence type="ECO:0000259" key="12">
    <source>
        <dbReference type="Pfam" id="PF00288"/>
    </source>
</evidence>
<dbReference type="GO" id="GO:0006012">
    <property type="term" value="P:galactose metabolic process"/>
    <property type="evidence" value="ECO:0007669"/>
    <property type="project" value="UniProtKB-UniRule"/>
</dbReference>
<dbReference type="GO" id="GO:0004335">
    <property type="term" value="F:galactokinase activity"/>
    <property type="evidence" value="ECO:0007669"/>
    <property type="project" value="UniProtKB-UniRule"/>
</dbReference>
<dbReference type="Pfam" id="PF10509">
    <property type="entry name" value="GalKase_gal_bdg"/>
    <property type="match status" value="1"/>
</dbReference>
<dbReference type="Pfam" id="PF00288">
    <property type="entry name" value="GHMP_kinases_N"/>
    <property type="match status" value="1"/>
</dbReference>
<evidence type="ECO:0000313" key="17">
    <source>
        <dbReference type="Proteomes" id="UP000185657"/>
    </source>
</evidence>
<comment type="similarity">
    <text evidence="1">Belongs to the GHMP kinase family. GalK subfamily.</text>
</comment>
<keyword evidence="17" id="KW-1185">Reference proteome</keyword>
<dbReference type="InterPro" id="IPR019741">
    <property type="entry name" value="Galactokinase_CS"/>
</dbReference>
<dbReference type="Pfam" id="PF08544">
    <property type="entry name" value="GHMP_kinases_C"/>
    <property type="match status" value="1"/>
</dbReference>
<dbReference type="PIRSF" id="PIRSF000530">
    <property type="entry name" value="Galactokinase"/>
    <property type="match status" value="1"/>
</dbReference>
<dbReference type="EMBL" id="LVWD01000037">
    <property type="protein sequence ID" value="OAD39849.1"/>
    <property type="molecule type" value="Genomic_DNA"/>
</dbReference>
<evidence type="ECO:0000313" key="18">
    <source>
        <dbReference type="Proteomes" id="UP000185680"/>
    </source>
</evidence>
<evidence type="ECO:0000313" key="15">
    <source>
        <dbReference type="EMBL" id="AOW11757.1"/>
    </source>
</evidence>
<dbReference type="AlphaFoldDB" id="A0A162SS15"/>
<dbReference type="FunFam" id="3.30.70.890:FF:000001">
    <property type="entry name" value="Galactokinase"/>
    <property type="match status" value="1"/>
</dbReference>
<dbReference type="NCBIfam" id="NF003472">
    <property type="entry name" value="PRK05101.1"/>
    <property type="match status" value="1"/>
</dbReference>
<keyword evidence="8" id="KW-0460">Magnesium</keyword>
<dbReference type="PRINTS" id="PR00959">
    <property type="entry name" value="MEVGALKINASE"/>
</dbReference>
<dbReference type="PROSITE" id="PS00627">
    <property type="entry name" value="GHMP_KINASES_ATP"/>
    <property type="match status" value="1"/>
</dbReference>
<gene>
    <name evidence="15" type="ORF">LPB072_01675</name>
    <name evidence="16" type="ORF">LPB72_19935</name>
</gene>
<dbReference type="Gene3D" id="3.30.70.890">
    <property type="entry name" value="GHMP kinase, C-terminal domain"/>
    <property type="match status" value="1"/>
</dbReference>
<dbReference type="InterPro" id="IPR000705">
    <property type="entry name" value="Galactokinase"/>
</dbReference>
<sequence length="394" mass="42089">MIPMQASLLAQFWAHFGTPATHLANAPGRVNLIGEHTDYNGGFVLPCAIDFSTLVALRSREDDQVKVLAVNARFATDSIDLGQAIAHNPQQPWADYVRGVLSTLQKAGLHLRGMDMAIVGDIPQGTGLSSSASLEVAVIAGVCGVHGIKVQPAQWAQWAQQSENQFVGTQCGIMDMWISATARAECASLIDCRSLESQHCHVPESLQLVIINSQVERGLVGSEYNLRRQQCELAARHFSQSSLRDVSLEQLLAAEAEMDAVVFKRARHILTENARTLHMAQALKTDDVPTISRLMAESHASMRDDFEITVPAIDHIVAIIAAIAGDRGGVRMTGGGFGGCVVALLPHALVDACQAALAEQYRAPNGTKANVYLPNIGAGASHQALTAQGLALPA</sequence>
<dbReference type="GO" id="GO:0005524">
    <property type="term" value="F:ATP binding"/>
    <property type="evidence" value="ECO:0007669"/>
    <property type="project" value="UniProtKB-UniRule"/>
</dbReference>
<dbReference type="PRINTS" id="PR00473">
    <property type="entry name" value="GALCTOKINASE"/>
</dbReference>
<feature type="domain" description="GHMP kinase C-terminal" evidence="13">
    <location>
        <begin position="279"/>
        <end position="362"/>
    </location>
</feature>
<keyword evidence="3" id="KW-0808">Transferase</keyword>
<feature type="domain" description="GHMP kinase N-terminal" evidence="12">
    <location>
        <begin position="96"/>
        <end position="180"/>
    </location>
</feature>